<evidence type="ECO:0000313" key="3">
    <source>
        <dbReference type="Proteomes" id="UP000324101"/>
    </source>
</evidence>
<proteinExistence type="predicted"/>
<evidence type="ECO:0000256" key="1">
    <source>
        <dbReference type="SAM" id="MobiDB-lite"/>
    </source>
</evidence>
<accession>A0A5P2DQE3</accession>
<gene>
    <name evidence="2" type="ORF">DEJ51_27305</name>
</gene>
<dbReference type="InterPro" id="IPR028994">
    <property type="entry name" value="Integrin_alpha_N"/>
</dbReference>
<dbReference type="OrthoDB" id="4332189at2"/>
<sequence length="1034" mass="109856">MLLAAAVAVPVGVHVTGDGKPQSRSGEDTPIAEPQARRMAEESGKEVEVTAARSANTTTWAQPDGSFRKQIFSAAFRAQVGGGWKPIDTSLERVEGGFAARAVNGRVFFSGGSQEQAGGGERAARGANRVALRQDAPGEVWTELVRLNTGGHDMSVSWPGVLPEPVVDGPRALYEDVRPGIDLVMTAQDGGYSHLLVVKDKQAAADPLLGQLRYRLKSPDMTFHLDDASDALSVRDAKGEEIAGSPTPMMWDSSGKVATTDDRPAWKPGGVAKQHPTLALSGLAGAEGARLKPVAAALADDALSLTPDNALLNAPETVYPVFIDPSFKGHKHAWTLLYKTEKDSSFYNGQNYNASGTNEARVGYESSSGGTSRSIFNFDFGSQLQGSEIISARVRALQTYSWSCDSKQMLIFSTPYITSSSTWRNTDNAAYWGRVVASEYAGYGYNSSCPDNWIAPDIKGLVSEAATAGWGALSLGFAAPNESDSYFWKKFIANGETAPYIEVVYNSRPDTPIAANMQTFPGGPCLTSWPGTGIGKTNVTFQVKGTDRDGNLDRVQVEVWSAAGGPPVFDQWFPPNSDGVVTAEVPWNTFTDGQTYYWLSRATDKDGAWSGSGPHESGSGAWCTFTVSHTVPPNPAVSSAAFPPQGDDFNDWSTEPASTPGQSFTIKGNGAKAEDIREFQWSLNRPSFDQKAVPAAGSDTASVPLQVDTSGPNVLYVRTVGKSGNVSAQSTYGFLVRPRPGQDKPGDVTGDGNPDLLAIDKDGNLRTYAGDSVGDTDAYIPGAVENGKPVAPGYWKDPATGQSALIGHATDWYPGDGITDLIARMPDGKLYIYPGTGTGQFDVGRRMQMQLPLSAPDPSVFRQIVVTEDVDGDGLGDMFALDADGFWAFSGYTGSSFASYKKMATGWAGRDIVGVRDVSGDKVPDLIFRDNTNANRGLALRKGKPGVNGGADLASLESKANAEGGEDYTYATTGWGRAAYPKVLGTPDANGDGIPDIWAVGNNENQWIFQGGTSTVGAPMGRDEDGWNSFLTIG</sequence>
<organism evidence="2 3">
    <name type="scientific">Streptomyces venezuelae</name>
    <dbReference type="NCBI Taxonomy" id="54571"/>
    <lineage>
        <taxon>Bacteria</taxon>
        <taxon>Bacillati</taxon>
        <taxon>Actinomycetota</taxon>
        <taxon>Actinomycetes</taxon>
        <taxon>Kitasatosporales</taxon>
        <taxon>Streptomycetaceae</taxon>
        <taxon>Streptomyces</taxon>
    </lineage>
</organism>
<dbReference type="NCBIfam" id="NF033679">
    <property type="entry name" value="DNRLRE_dom"/>
    <property type="match status" value="1"/>
</dbReference>
<evidence type="ECO:0008006" key="4">
    <source>
        <dbReference type="Google" id="ProtNLM"/>
    </source>
</evidence>
<dbReference type="EMBL" id="CP029189">
    <property type="protein sequence ID" value="QES57432.1"/>
    <property type="molecule type" value="Genomic_DNA"/>
</dbReference>
<feature type="region of interest" description="Disordered" evidence="1">
    <location>
        <begin position="14"/>
        <end position="43"/>
    </location>
</feature>
<protein>
    <recommendedName>
        <fullName evidence="4">VCBS repeat-containing protein</fullName>
    </recommendedName>
</protein>
<evidence type="ECO:0000313" key="2">
    <source>
        <dbReference type="EMBL" id="QES57432.1"/>
    </source>
</evidence>
<name>A0A5P2DQE3_STRVZ</name>
<dbReference type="SUPFAM" id="SSF69318">
    <property type="entry name" value="Integrin alpha N-terminal domain"/>
    <property type="match status" value="1"/>
</dbReference>
<reference evidence="2 3" key="1">
    <citation type="submission" date="2018-05" db="EMBL/GenBank/DDBJ databases">
        <title>Streptomyces venezuelae.</title>
        <authorList>
            <person name="Kim W."/>
            <person name="Lee N."/>
            <person name="Cho B.-K."/>
        </authorList>
    </citation>
    <scope>NUCLEOTIDE SEQUENCE [LARGE SCALE GENOMIC DNA]</scope>
    <source>
        <strain evidence="2 3">ATCC 21018</strain>
    </source>
</reference>
<dbReference type="RefSeq" id="WP_150260239.1">
    <property type="nucleotide sequence ID" value="NZ_CP029189.1"/>
</dbReference>
<dbReference type="AlphaFoldDB" id="A0A5P2DQE3"/>
<dbReference type="Proteomes" id="UP000324101">
    <property type="component" value="Chromosome"/>
</dbReference>